<organism evidence="2">
    <name type="scientific">uncultured Caudovirales phage</name>
    <dbReference type="NCBI Taxonomy" id="2100421"/>
    <lineage>
        <taxon>Viruses</taxon>
        <taxon>Duplodnaviria</taxon>
        <taxon>Heunggongvirae</taxon>
        <taxon>Uroviricota</taxon>
        <taxon>Caudoviricetes</taxon>
        <taxon>Peduoviridae</taxon>
        <taxon>Maltschvirus</taxon>
        <taxon>Maltschvirus maltsch</taxon>
    </lineage>
</organism>
<name>A0A6J5RT32_9CAUD</name>
<proteinExistence type="predicted"/>
<sequence>MSNLTIFKQQDKSVSTIQREKSDFAKSLSATSTTRRIQANINGTFKRLVNGEQLGNAIRGEINIIVINALPKVSRTYYEQSYDPTKEATLPDCWSNQGDKPEAAASNRQSDSCVSCPQNIKGSGDNGGRACRFQRRISVLVEGDTSGDIYQFNVPAKSLFGKGEGNVHPFESYIKFLNGNGESLDNVVTNASFDLNADTMQLVFTPLRNTTDAEYTLVKEAQERPEAKAYTMLTVAQTDGVKKLPSAIAAPKPAPVVVASDEPDDEEDVPAPVKRPGKKAAAPVEKKTSLADDMEIWGKGE</sequence>
<protein>
    <submittedName>
        <fullName evidence="2">Uncharacterized protein</fullName>
    </submittedName>
</protein>
<accession>A0A6J5RT32</accession>
<feature type="region of interest" description="Disordered" evidence="1">
    <location>
        <begin position="88"/>
        <end position="112"/>
    </location>
</feature>
<reference evidence="2" key="1">
    <citation type="submission" date="2020-05" db="EMBL/GenBank/DDBJ databases">
        <authorList>
            <person name="Chiriac C."/>
            <person name="Salcher M."/>
            <person name="Ghai R."/>
            <person name="Kavagutti S V."/>
        </authorList>
    </citation>
    <scope>NUCLEOTIDE SEQUENCE</scope>
</reference>
<feature type="compositionally biased region" description="Basic and acidic residues" evidence="1">
    <location>
        <begin position="284"/>
        <end position="301"/>
    </location>
</feature>
<evidence type="ECO:0000256" key="1">
    <source>
        <dbReference type="SAM" id="MobiDB-lite"/>
    </source>
</evidence>
<dbReference type="EMBL" id="LR797242">
    <property type="protein sequence ID" value="CAB4195525.1"/>
    <property type="molecule type" value="Genomic_DNA"/>
</dbReference>
<evidence type="ECO:0000313" key="2">
    <source>
        <dbReference type="EMBL" id="CAB4195525.1"/>
    </source>
</evidence>
<gene>
    <name evidence="2" type="ORF">UFOVP1295_18</name>
</gene>
<feature type="region of interest" description="Disordered" evidence="1">
    <location>
        <begin position="252"/>
        <end position="301"/>
    </location>
</feature>